<feature type="domain" description="Copper resistance protein D" evidence="12">
    <location>
        <begin position="353"/>
        <end position="424"/>
    </location>
</feature>
<dbReference type="InterPro" id="IPR014756">
    <property type="entry name" value="Ig_E-set"/>
</dbReference>
<dbReference type="InterPro" id="IPR014755">
    <property type="entry name" value="Cu-Rt/internalin_Ig-like"/>
</dbReference>
<dbReference type="SUPFAM" id="SSF81296">
    <property type="entry name" value="E set domains"/>
    <property type="match status" value="1"/>
</dbReference>
<dbReference type="PANTHER" id="PTHR34820:SF4">
    <property type="entry name" value="INNER MEMBRANE PROTEIN YEBZ"/>
    <property type="match status" value="1"/>
</dbReference>
<evidence type="ECO:0000256" key="7">
    <source>
        <dbReference type="ARBA" id="ARBA00023008"/>
    </source>
</evidence>
<feature type="compositionally biased region" description="Gly residues" evidence="9">
    <location>
        <begin position="10"/>
        <end position="25"/>
    </location>
</feature>
<evidence type="ECO:0000256" key="4">
    <source>
        <dbReference type="ARBA" id="ARBA00022723"/>
    </source>
</evidence>
<reference evidence="13 14" key="1">
    <citation type="journal article" date="2019" name="Int. J. Syst. Evol. Microbiol.">
        <title>The Global Catalogue of Microorganisms (GCM) 10K type strain sequencing project: providing services to taxonomists for standard genome sequencing and annotation.</title>
        <authorList>
            <consortium name="The Broad Institute Genomics Platform"/>
            <consortium name="The Broad Institute Genome Sequencing Center for Infectious Disease"/>
            <person name="Wu L."/>
            <person name="Ma J."/>
        </authorList>
    </citation>
    <scope>NUCLEOTIDE SEQUENCE [LARGE SCALE GENOMIC DNA]</scope>
    <source>
        <strain evidence="13 14">JCM 11756</strain>
    </source>
</reference>
<gene>
    <name evidence="13" type="ORF">GCM10009601_61070</name>
</gene>
<comment type="subcellular location">
    <subcellularLocation>
        <location evidence="1">Cell membrane</location>
        <topology evidence="1">Multi-pass membrane protein</topology>
    </subcellularLocation>
</comment>
<evidence type="ECO:0000256" key="6">
    <source>
        <dbReference type="ARBA" id="ARBA00022989"/>
    </source>
</evidence>
<feature type="transmembrane region" description="Helical" evidence="10">
    <location>
        <begin position="33"/>
        <end position="57"/>
    </location>
</feature>
<feature type="transmembrane region" description="Helical" evidence="10">
    <location>
        <begin position="179"/>
        <end position="196"/>
    </location>
</feature>
<feature type="transmembrane region" description="Helical" evidence="10">
    <location>
        <begin position="208"/>
        <end position="227"/>
    </location>
</feature>
<dbReference type="Pfam" id="PF04234">
    <property type="entry name" value="CopC"/>
    <property type="match status" value="1"/>
</dbReference>
<feature type="domain" description="CopC" evidence="11">
    <location>
        <begin position="54"/>
        <end position="150"/>
    </location>
</feature>
<keyword evidence="2" id="KW-1003">Cell membrane</keyword>
<dbReference type="PANTHER" id="PTHR34820">
    <property type="entry name" value="INNER MEMBRANE PROTEIN YEBZ"/>
    <property type="match status" value="1"/>
</dbReference>
<feature type="transmembrane region" description="Helical" evidence="10">
    <location>
        <begin position="256"/>
        <end position="275"/>
    </location>
</feature>
<dbReference type="InterPro" id="IPR008457">
    <property type="entry name" value="Cu-R_CopD_dom"/>
</dbReference>
<evidence type="ECO:0000259" key="12">
    <source>
        <dbReference type="Pfam" id="PF05425"/>
    </source>
</evidence>
<organism evidence="13 14">
    <name type="scientific">Streptomyces thermospinosisporus</name>
    <dbReference type="NCBI Taxonomy" id="161482"/>
    <lineage>
        <taxon>Bacteria</taxon>
        <taxon>Bacillati</taxon>
        <taxon>Actinomycetota</taxon>
        <taxon>Actinomycetes</taxon>
        <taxon>Kitasatosporales</taxon>
        <taxon>Streptomycetaceae</taxon>
        <taxon>Streptomyces</taxon>
    </lineage>
</organism>
<feature type="transmembrane region" description="Helical" evidence="10">
    <location>
        <begin position="318"/>
        <end position="343"/>
    </location>
</feature>
<dbReference type="InterPro" id="IPR032694">
    <property type="entry name" value="CopC/D"/>
</dbReference>
<evidence type="ECO:0000256" key="2">
    <source>
        <dbReference type="ARBA" id="ARBA00022475"/>
    </source>
</evidence>
<feature type="transmembrane region" description="Helical" evidence="10">
    <location>
        <begin position="355"/>
        <end position="376"/>
    </location>
</feature>
<keyword evidence="3 10" id="KW-0812">Transmembrane</keyword>
<name>A0ABN1Z780_9ACTN</name>
<evidence type="ECO:0000313" key="13">
    <source>
        <dbReference type="EMBL" id="GAA1435291.1"/>
    </source>
</evidence>
<keyword evidence="14" id="KW-1185">Reference proteome</keyword>
<keyword evidence="6 10" id="KW-1133">Transmembrane helix</keyword>
<evidence type="ECO:0000259" key="11">
    <source>
        <dbReference type="Pfam" id="PF04234"/>
    </source>
</evidence>
<dbReference type="Pfam" id="PF05425">
    <property type="entry name" value="CopD"/>
    <property type="match status" value="1"/>
</dbReference>
<accession>A0ABN1Z780</accession>
<keyword evidence="5" id="KW-0732">Signal</keyword>
<dbReference type="EMBL" id="BAAAIZ010000128">
    <property type="protein sequence ID" value="GAA1435291.1"/>
    <property type="molecule type" value="Genomic_DNA"/>
</dbReference>
<evidence type="ECO:0000256" key="10">
    <source>
        <dbReference type="SAM" id="Phobius"/>
    </source>
</evidence>
<dbReference type="Gene3D" id="2.60.40.1220">
    <property type="match status" value="1"/>
</dbReference>
<proteinExistence type="predicted"/>
<evidence type="ECO:0000256" key="3">
    <source>
        <dbReference type="ARBA" id="ARBA00022692"/>
    </source>
</evidence>
<dbReference type="InterPro" id="IPR007348">
    <property type="entry name" value="CopC_dom"/>
</dbReference>
<feature type="transmembrane region" description="Helical" evidence="10">
    <location>
        <begin position="396"/>
        <end position="413"/>
    </location>
</feature>
<sequence>MRGLPDEVTGTGGGGRGPAGVAGGPGHRRLPRLMLLGSLLVLLLLGSAAPAGAHAALRSSDPQDGSVVRTAPRHITLSFTESVGLLEDSFRIYGPDNRRVHLGEPEHARDASDTARVALPGDLAEGTYTVAWRVISADSHPVSGAFTFSVGKPSPTAPAAPADPDEHPVTASLYDTARYLAYIGAVLLIGAAVFAVRCRPADTRPLRLPLLTGWWTLLAGTVVLLVLRAPYENGTSPATAFDSSAVGKALTGRPGLALLVRLALVLVTGAALVLLARRRTPGLRHCVQLAAGAVLAVGLALTWAAAEHASAGVQVPVAMTSSVVHLLATACWLGGLTALLLTLHRARRPVSPATVARFSQLAFACVVVLAVTGVYQSWRGLGSWPALTGTTYGRTLLVKLALVAALLLVAGLSRRWTARLVARTEEPPVSQPVPELVGVSAAGTNAAGQAPPPAVGSELPVTSAGDGDAGRSSTPPEETDEPQSPAPDEADPHRRALRRSVLAEVLVAAVVLLVTTVLTSTLPARAEAEAASGGTAAAPVAGLPGAATFQVPFDTGAPGGTGWVQVSLDPARVGENGVQAVVFGADDGLVAVPEVRMTFTLESQGVGPIDANLTDRGGYWATSDLTLPLAGEWTLRLTVRTSDVDQVTESRRVRISR</sequence>
<evidence type="ECO:0000256" key="5">
    <source>
        <dbReference type="ARBA" id="ARBA00022729"/>
    </source>
</evidence>
<evidence type="ECO:0000256" key="9">
    <source>
        <dbReference type="SAM" id="MobiDB-lite"/>
    </source>
</evidence>
<dbReference type="Proteomes" id="UP001500973">
    <property type="component" value="Unassembled WGS sequence"/>
</dbReference>
<protein>
    <submittedName>
        <fullName evidence="13">Copper resistance protein CopC</fullName>
    </submittedName>
</protein>
<keyword evidence="7" id="KW-0186">Copper</keyword>
<keyword evidence="8 10" id="KW-0472">Membrane</keyword>
<keyword evidence="4" id="KW-0479">Metal-binding</keyword>
<evidence type="ECO:0000313" key="14">
    <source>
        <dbReference type="Proteomes" id="UP001500973"/>
    </source>
</evidence>
<feature type="transmembrane region" description="Helical" evidence="10">
    <location>
        <begin position="287"/>
        <end position="306"/>
    </location>
</feature>
<comment type="caution">
    <text evidence="13">The sequence shown here is derived from an EMBL/GenBank/DDBJ whole genome shotgun (WGS) entry which is preliminary data.</text>
</comment>
<evidence type="ECO:0000256" key="1">
    <source>
        <dbReference type="ARBA" id="ARBA00004651"/>
    </source>
</evidence>
<feature type="transmembrane region" description="Helical" evidence="10">
    <location>
        <begin position="501"/>
        <end position="522"/>
    </location>
</feature>
<evidence type="ECO:0000256" key="8">
    <source>
        <dbReference type="ARBA" id="ARBA00023136"/>
    </source>
</evidence>
<feature type="region of interest" description="Disordered" evidence="9">
    <location>
        <begin position="443"/>
        <end position="494"/>
    </location>
</feature>
<feature type="region of interest" description="Disordered" evidence="9">
    <location>
        <begin position="1"/>
        <end position="25"/>
    </location>
</feature>